<dbReference type="OrthoDB" id="5377392at2759"/>
<name>A0A8T2VDC1_CERRI</name>
<feature type="domain" description="Topoisomerase 6 subunit A/Spo11 TOPRIM" evidence="14">
    <location>
        <begin position="205"/>
        <end position="376"/>
    </location>
</feature>
<evidence type="ECO:0000313" key="15">
    <source>
        <dbReference type="EMBL" id="KAH7443625.1"/>
    </source>
</evidence>
<evidence type="ECO:0000256" key="6">
    <source>
        <dbReference type="ARBA" id="ARBA00022723"/>
    </source>
</evidence>
<evidence type="ECO:0000256" key="12">
    <source>
        <dbReference type="PROSITE-ProRule" id="PRU01385"/>
    </source>
</evidence>
<dbReference type="InterPro" id="IPR002815">
    <property type="entry name" value="Spo11/TopoVI_A"/>
</dbReference>
<dbReference type="GO" id="GO:0000228">
    <property type="term" value="C:nuclear chromosome"/>
    <property type="evidence" value="ECO:0007669"/>
    <property type="project" value="TreeGrafter"/>
</dbReference>
<dbReference type="AlphaFoldDB" id="A0A8T2VDC1"/>
<dbReference type="EC" id="5.6.2.2" evidence="5"/>
<comment type="cofactor">
    <cofactor evidence="2">
        <name>Mg(2+)</name>
        <dbReference type="ChEBI" id="CHEBI:18420"/>
    </cofactor>
</comment>
<comment type="subcellular location">
    <subcellularLocation>
        <location evidence="3">Nucleus</location>
    </subcellularLocation>
</comment>
<comment type="catalytic activity">
    <reaction evidence="1 12">
        <text>ATP-dependent breakage, passage and rejoining of double-stranded DNA.</text>
        <dbReference type="EC" id="5.6.2.2"/>
    </reaction>
</comment>
<dbReference type="InterPro" id="IPR013049">
    <property type="entry name" value="Spo11/TopoVI_A_N"/>
</dbReference>
<keyword evidence="7" id="KW-0460">Magnesium</keyword>
<sequence length="382" mass="43541">MCFRQPRTCCSTTGRVKEGWLIMSVPRTPDSRLIHIQIKDFVKQILLDLSKGKLPSVSISKYKICISFSQHDRFRVFEETDNKETLRFQHSGSANRLVVMLRVLGIIQKLLEEGKHASKRDIYYTDVAIFRNVQAIDQAINDICIYFHCSRHSLNVVSVSKGLVMGCLSYDDDGRRIDCMKYSCTGISVPVHTHLVRYITSFAEYILLVEKETVFQRLANDGYCRKNRCIVLSGKGYPDIATRSFLRLLKEKLNLPVFALVDGDPYGLDILLTYKFGSLSMAYDAEVLVTPCIYWLGIHFSDCETFGVPKEFLLPLSRPDERKASAILQKAYVKHYVPLWSKQVEIMLQLGVKLEIEAVASVSLSFLAECYLPSKIQNGSYL</sequence>
<dbReference type="PROSITE" id="PS52041">
    <property type="entry name" value="TOPO_IIB"/>
    <property type="match status" value="1"/>
</dbReference>
<feature type="domain" description="Spo11/DNA topoisomerase VI subunit A N-terminal" evidence="13">
    <location>
        <begin position="96"/>
        <end position="156"/>
    </location>
</feature>
<proteinExistence type="inferred from homology"/>
<dbReference type="EMBL" id="CM035407">
    <property type="protein sequence ID" value="KAH7443625.1"/>
    <property type="molecule type" value="Genomic_DNA"/>
</dbReference>
<dbReference type="PRINTS" id="PR01550">
    <property type="entry name" value="TOP6AFAMILY"/>
</dbReference>
<evidence type="ECO:0000256" key="8">
    <source>
        <dbReference type="ARBA" id="ARBA00023029"/>
    </source>
</evidence>
<dbReference type="Pfam" id="PF21180">
    <property type="entry name" value="TOP6A-Spo11_Toprim"/>
    <property type="match status" value="1"/>
</dbReference>
<keyword evidence="10 12" id="KW-0413">Isomerase</keyword>
<evidence type="ECO:0000256" key="3">
    <source>
        <dbReference type="ARBA" id="ARBA00004123"/>
    </source>
</evidence>
<dbReference type="PANTHER" id="PTHR10848:SF3">
    <property type="entry name" value="MEIOTIC RECOMBINATION PROTEIN SPO11-1"/>
    <property type="match status" value="1"/>
</dbReference>
<dbReference type="InterPro" id="IPR034136">
    <property type="entry name" value="TOPRIM_Topo6A/Spo11"/>
</dbReference>
<gene>
    <name evidence="15" type="ORF">KP509_02G042600</name>
</gene>
<keyword evidence="6" id="KW-0479">Metal-binding</keyword>
<dbReference type="InterPro" id="IPR036078">
    <property type="entry name" value="Spo11/TopoVI_A_sf"/>
</dbReference>
<dbReference type="Pfam" id="PF04406">
    <property type="entry name" value="TP6A_N"/>
    <property type="match status" value="1"/>
</dbReference>
<comment type="similarity">
    <text evidence="4 12">Belongs to the TOP6A family.</text>
</comment>
<evidence type="ECO:0000256" key="1">
    <source>
        <dbReference type="ARBA" id="ARBA00000185"/>
    </source>
</evidence>
<evidence type="ECO:0000256" key="7">
    <source>
        <dbReference type="ARBA" id="ARBA00022842"/>
    </source>
</evidence>
<evidence type="ECO:0000256" key="11">
    <source>
        <dbReference type="ARBA" id="ARBA00023242"/>
    </source>
</evidence>
<dbReference type="OMA" id="IYYLDPV"/>
<dbReference type="PANTHER" id="PTHR10848">
    <property type="entry name" value="MEIOTIC RECOMBINATION PROTEIN SPO11"/>
    <property type="match status" value="1"/>
</dbReference>
<dbReference type="PRINTS" id="PR01551">
    <property type="entry name" value="SPO11HOMOLOG"/>
</dbReference>
<evidence type="ECO:0000256" key="5">
    <source>
        <dbReference type="ARBA" id="ARBA00012895"/>
    </source>
</evidence>
<feature type="active site" description="O-(5'-phospho-DNA)-tyrosine intermediate" evidence="12">
    <location>
        <position position="124"/>
    </location>
</feature>
<dbReference type="InterPro" id="IPR013048">
    <property type="entry name" value="Meiotic_Spo11"/>
</dbReference>
<dbReference type="GO" id="GO:0007131">
    <property type="term" value="P:reciprocal meiotic recombination"/>
    <property type="evidence" value="ECO:0007669"/>
    <property type="project" value="TreeGrafter"/>
</dbReference>
<dbReference type="GO" id="GO:0000706">
    <property type="term" value="P:meiotic DNA double-strand break processing"/>
    <property type="evidence" value="ECO:0007669"/>
    <property type="project" value="TreeGrafter"/>
</dbReference>
<evidence type="ECO:0000259" key="13">
    <source>
        <dbReference type="Pfam" id="PF04406"/>
    </source>
</evidence>
<dbReference type="SUPFAM" id="SSF56726">
    <property type="entry name" value="DNA topoisomerase IV, alpha subunit"/>
    <property type="match status" value="1"/>
</dbReference>
<dbReference type="Gene3D" id="1.10.10.10">
    <property type="entry name" value="Winged helix-like DNA-binding domain superfamily/Winged helix DNA-binding domain"/>
    <property type="match status" value="1"/>
</dbReference>
<evidence type="ECO:0000256" key="9">
    <source>
        <dbReference type="ARBA" id="ARBA00023125"/>
    </source>
</evidence>
<dbReference type="GO" id="GO:0042138">
    <property type="term" value="P:meiotic DNA double-strand break formation"/>
    <property type="evidence" value="ECO:0007669"/>
    <property type="project" value="InterPro"/>
</dbReference>
<evidence type="ECO:0000313" key="16">
    <source>
        <dbReference type="Proteomes" id="UP000825935"/>
    </source>
</evidence>
<protein>
    <recommendedName>
        <fullName evidence="5">DNA topoisomerase (ATP-hydrolyzing)</fullName>
        <ecNumber evidence="5">5.6.2.2</ecNumber>
    </recommendedName>
</protein>
<comment type="caution">
    <text evidence="15">The sequence shown here is derived from an EMBL/GenBank/DDBJ whole genome shotgun (WGS) entry which is preliminary data.</text>
</comment>
<reference evidence="15" key="1">
    <citation type="submission" date="2021-08" db="EMBL/GenBank/DDBJ databases">
        <title>WGS assembly of Ceratopteris richardii.</title>
        <authorList>
            <person name="Marchant D.B."/>
            <person name="Chen G."/>
            <person name="Jenkins J."/>
            <person name="Shu S."/>
            <person name="Leebens-Mack J."/>
            <person name="Grimwood J."/>
            <person name="Schmutz J."/>
            <person name="Soltis P."/>
            <person name="Soltis D."/>
            <person name="Chen Z.-H."/>
        </authorList>
    </citation>
    <scope>NUCLEOTIDE SEQUENCE</scope>
    <source>
        <strain evidence="15">Whitten #5841</strain>
        <tissue evidence="15">Leaf</tissue>
    </source>
</reference>
<organism evidence="15 16">
    <name type="scientific">Ceratopteris richardii</name>
    <name type="common">Triangle waterfern</name>
    <dbReference type="NCBI Taxonomy" id="49495"/>
    <lineage>
        <taxon>Eukaryota</taxon>
        <taxon>Viridiplantae</taxon>
        <taxon>Streptophyta</taxon>
        <taxon>Embryophyta</taxon>
        <taxon>Tracheophyta</taxon>
        <taxon>Polypodiopsida</taxon>
        <taxon>Polypodiidae</taxon>
        <taxon>Polypodiales</taxon>
        <taxon>Pteridineae</taxon>
        <taxon>Pteridaceae</taxon>
        <taxon>Parkerioideae</taxon>
        <taxon>Ceratopteris</taxon>
    </lineage>
</organism>
<dbReference type="GO" id="GO:0003918">
    <property type="term" value="F:DNA topoisomerase type II (double strand cut, ATP-hydrolyzing) activity"/>
    <property type="evidence" value="ECO:0007669"/>
    <property type="project" value="UniProtKB-UniRule"/>
</dbReference>
<evidence type="ECO:0000256" key="10">
    <source>
        <dbReference type="ARBA" id="ARBA00023235"/>
    </source>
</evidence>
<evidence type="ECO:0000256" key="4">
    <source>
        <dbReference type="ARBA" id="ARBA00006559"/>
    </source>
</evidence>
<keyword evidence="16" id="KW-1185">Reference proteome</keyword>
<dbReference type="Gene3D" id="3.40.1360.10">
    <property type="match status" value="1"/>
</dbReference>
<dbReference type="Proteomes" id="UP000825935">
    <property type="component" value="Chromosome 2"/>
</dbReference>
<dbReference type="InterPro" id="IPR036388">
    <property type="entry name" value="WH-like_DNA-bd_sf"/>
</dbReference>
<dbReference type="GO" id="GO:0003677">
    <property type="term" value="F:DNA binding"/>
    <property type="evidence" value="ECO:0007669"/>
    <property type="project" value="UniProtKB-UniRule"/>
</dbReference>
<dbReference type="GO" id="GO:0005524">
    <property type="term" value="F:ATP binding"/>
    <property type="evidence" value="ECO:0007669"/>
    <property type="project" value="InterPro"/>
</dbReference>
<dbReference type="GO" id="GO:0046872">
    <property type="term" value="F:metal ion binding"/>
    <property type="evidence" value="ECO:0007669"/>
    <property type="project" value="UniProtKB-KW"/>
</dbReference>
<accession>A0A8T2VDC1</accession>
<evidence type="ECO:0000256" key="2">
    <source>
        <dbReference type="ARBA" id="ARBA00001946"/>
    </source>
</evidence>
<keyword evidence="11" id="KW-0539">Nucleus</keyword>
<keyword evidence="9 12" id="KW-0238">DNA-binding</keyword>
<keyword evidence="8 12" id="KW-0799">Topoisomerase</keyword>
<dbReference type="CDD" id="cd00223">
    <property type="entry name" value="TOPRIM_TopoIIB_SPO"/>
    <property type="match status" value="1"/>
</dbReference>
<evidence type="ECO:0000259" key="14">
    <source>
        <dbReference type="Pfam" id="PF21180"/>
    </source>
</evidence>